<feature type="region of interest" description="Disordered" evidence="1">
    <location>
        <begin position="567"/>
        <end position="603"/>
    </location>
</feature>
<evidence type="ECO:0000259" key="3">
    <source>
        <dbReference type="Pfam" id="PF12660"/>
    </source>
</evidence>
<dbReference type="EMBL" id="NAJM01000006">
    <property type="protein sequence ID" value="RVX73798.1"/>
    <property type="molecule type" value="Genomic_DNA"/>
</dbReference>
<proteinExistence type="predicted"/>
<dbReference type="Pfam" id="PF12657">
    <property type="entry name" value="TFIIIC_delta"/>
    <property type="match status" value="1"/>
</dbReference>
<feature type="compositionally biased region" description="Polar residues" evidence="1">
    <location>
        <begin position="584"/>
        <end position="603"/>
    </location>
</feature>
<feature type="domain" description="Transcription factor IIIC putative zinc-finger" evidence="3">
    <location>
        <begin position="483"/>
        <end position="542"/>
    </location>
</feature>
<organism evidence="4 5">
    <name type="scientific">Exophiala mesophila</name>
    <name type="common">Black yeast-like fungus</name>
    <dbReference type="NCBI Taxonomy" id="212818"/>
    <lineage>
        <taxon>Eukaryota</taxon>
        <taxon>Fungi</taxon>
        <taxon>Dikarya</taxon>
        <taxon>Ascomycota</taxon>
        <taxon>Pezizomycotina</taxon>
        <taxon>Eurotiomycetes</taxon>
        <taxon>Chaetothyriomycetidae</taxon>
        <taxon>Chaetothyriales</taxon>
        <taxon>Herpotrichiellaceae</taxon>
        <taxon>Exophiala</taxon>
    </lineage>
</organism>
<evidence type="ECO:0000259" key="2">
    <source>
        <dbReference type="Pfam" id="PF12657"/>
    </source>
</evidence>
<dbReference type="Pfam" id="PF12660">
    <property type="entry name" value="zf-TFIIIC"/>
    <property type="match status" value="1"/>
</dbReference>
<sequence>MTFSIQLNGWPVCPKAIAWEAEDIAIAAGEIVHILTPRDASMSRPANIPSQQWHKYTIRINQFTLSEWPQLGPTTIADLSIGEEQSDSVGIALSWSPTGLGRYTRNVLSVLTSNLLLSLWETNGDPGVWQRTCVVNNLIKPASITSDTQSRRAARIRSFAWLPKLTQIEGTKSGTHLLILADDAQNLHVCRVRKTQNIDYGNWVIDPIAAHALTSPLPVGSGSFLRQVLETSSPVSDIETTAWTFGSHRDKLPVTAELQVKVSFGQVKRAQYFSVRVSRFGPLSTASSNPAEIAVDITQLEKLHNGSMLLQQPQSSFFDEAIIGPKSDFDQRWKLGGQVRMRSWGTAYSHDHTQAAACVTFHPSRVLQSTTANHQHTWVFVANLSPQREKPLMESRVNVIRRILLFLAGISPAIIKSDLDRKIARNAISLIRMYSNELTSLEPWAAAISSTITGTTVDQTNAEAGQLPTNGHQTHSTDPEMHLTSLNEEICEVCNSSIPFDTSARCAKGHVFTRCSLTFLAIQEPGICMSCAQCGKQFLDPGKLDLSDGLCLSRMLFTGSAGFGQQPNIVTQESTPHSEVASIGTGSDMSVNDASLSPKPSSRLSWKGGISNLLRRSGERHVTHEEVSRWSKTTTDSDISEPVQTASPIKKNGVLKKMMKNKPLGVSGPSTHTSPTDPAYDPVSKTVGAFVDPLIVPASSTDGPEEPTSFYDDGSDESTIASPRSSIVQRASSVRVARPRIVQHCNDSGGSIGKLFAPDSTPIEEEPATLVPKALSPSHQLKKLHTMNAETEKEIDDHIKVTSPGGRQDALDALEGKNSSFEDIANIAPEDAATERTEARDTIKNTVIEYPTSPETVTGTTTLPTPLGGFGSLRLHKRDRDANQVTTKSGNTPFVDGLRSNPVEVDKKLSRAISAPISQSGRRVTIRPSNLVIGRTATDSSTFRESIVSTPYPARQNSITEEEETSSQANQTSSGHGYRRARPLSDQTEVDSEQEKDDESDIPINEKPPIVPISTKPSVMPTTTRSDRFPSPVAPEVLFLDLRLARHPSARVKVEVEIVDKTTFDDEQLFKLIQKTYNSKFHGLHHHLRHPHRRRHLPSMVIMTAVQAMDMVMDMDMDMEIGTVNNLQPSTAQTSSDTYSDRDLDIGEKSGYSGFETSNMCTEVVSRRLDRQPGVLVYAITRWRKYRDKYQSEYPAACA</sequence>
<feature type="compositionally biased region" description="Polar residues" evidence="1">
    <location>
        <begin position="966"/>
        <end position="975"/>
    </location>
</feature>
<dbReference type="VEuPathDB" id="FungiDB:PV10_02520"/>
<dbReference type="InterPro" id="IPR024761">
    <property type="entry name" value="TFIIIC_delta_N"/>
</dbReference>
<protein>
    <recommendedName>
        <fullName evidence="6">Transcription factor IIIC putative zinc-finger domain-containing protein</fullName>
    </recommendedName>
</protein>
<reference evidence="4 5" key="1">
    <citation type="submission" date="2017-03" db="EMBL/GenBank/DDBJ databases">
        <title>Genomes of endolithic fungi from Antarctica.</title>
        <authorList>
            <person name="Coleine C."/>
            <person name="Masonjones S."/>
            <person name="Stajich J.E."/>
        </authorList>
    </citation>
    <scope>NUCLEOTIDE SEQUENCE [LARGE SCALE GENOMIC DNA]</scope>
    <source>
        <strain evidence="4 5">CCFEE 6314</strain>
    </source>
</reference>
<gene>
    <name evidence="4" type="ORF">B0A52_02688</name>
</gene>
<dbReference type="InterPro" id="IPR044230">
    <property type="entry name" value="GTF3C4"/>
</dbReference>
<name>A0A438NDN1_EXOME</name>
<dbReference type="PANTHER" id="PTHR15496">
    <property type="entry name" value="GENERAL TRANSCRIPTION FACTOR 3C POLYPEPTIDE 4 FAMILY"/>
    <property type="match status" value="1"/>
</dbReference>
<dbReference type="VEuPathDB" id="FungiDB:PV10_02519"/>
<feature type="domain" description="Transcription factor IIIC 90kDa subunit N-terminal" evidence="2">
    <location>
        <begin position="23"/>
        <end position="246"/>
    </location>
</feature>
<evidence type="ECO:0000313" key="5">
    <source>
        <dbReference type="Proteomes" id="UP000288859"/>
    </source>
</evidence>
<feature type="compositionally biased region" description="Polar residues" evidence="1">
    <location>
        <begin position="1015"/>
        <end position="1024"/>
    </location>
</feature>
<feature type="region of interest" description="Disordered" evidence="1">
    <location>
        <begin position="696"/>
        <end position="726"/>
    </location>
</feature>
<evidence type="ECO:0000256" key="1">
    <source>
        <dbReference type="SAM" id="MobiDB-lite"/>
    </source>
</evidence>
<dbReference type="Proteomes" id="UP000288859">
    <property type="component" value="Unassembled WGS sequence"/>
</dbReference>
<feature type="compositionally biased region" description="Polar residues" evidence="1">
    <location>
        <begin position="630"/>
        <end position="643"/>
    </location>
</feature>
<dbReference type="InterPro" id="IPR024764">
    <property type="entry name" value="TFIIIC_Znf"/>
</dbReference>
<dbReference type="OrthoDB" id="6021743at2759"/>
<evidence type="ECO:0008006" key="6">
    <source>
        <dbReference type="Google" id="ProtNLM"/>
    </source>
</evidence>
<dbReference type="AlphaFoldDB" id="A0A438NDN1"/>
<feature type="compositionally biased region" description="Polar residues" evidence="1">
    <location>
        <begin position="717"/>
        <end position="726"/>
    </location>
</feature>
<accession>A0A438NDN1</accession>
<feature type="region of interest" description="Disordered" evidence="1">
    <location>
        <begin position="940"/>
        <end position="1028"/>
    </location>
</feature>
<feature type="region of interest" description="Disordered" evidence="1">
    <location>
        <begin position="624"/>
        <end position="643"/>
    </location>
</feature>
<comment type="caution">
    <text evidence="4">The sequence shown here is derived from an EMBL/GenBank/DDBJ whole genome shotgun (WGS) entry which is preliminary data.</text>
</comment>
<dbReference type="PANTHER" id="PTHR15496:SF2">
    <property type="entry name" value="GENERAL TRANSCRIPTION FACTOR 3C POLYPEPTIDE 4"/>
    <property type="match status" value="1"/>
</dbReference>
<evidence type="ECO:0000313" key="4">
    <source>
        <dbReference type="EMBL" id="RVX73798.1"/>
    </source>
</evidence>
<dbReference type="GO" id="GO:0000127">
    <property type="term" value="C:transcription factor TFIIIC complex"/>
    <property type="evidence" value="ECO:0007669"/>
    <property type="project" value="InterPro"/>
</dbReference>
<dbReference type="GO" id="GO:0004402">
    <property type="term" value="F:histone acetyltransferase activity"/>
    <property type="evidence" value="ECO:0007669"/>
    <property type="project" value="InterPro"/>
</dbReference>
<feature type="compositionally biased region" description="Polar residues" evidence="1">
    <location>
        <begin position="940"/>
        <end position="959"/>
    </location>
</feature>
<dbReference type="GO" id="GO:0006384">
    <property type="term" value="P:transcription initiation at RNA polymerase III promoter"/>
    <property type="evidence" value="ECO:0007669"/>
    <property type="project" value="InterPro"/>
</dbReference>
<feature type="compositionally biased region" description="Acidic residues" evidence="1">
    <location>
        <begin position="988"/>
        <end position="1001"/>
    </location>
</feature>
<feature type="compositionally biased region" description="Polar residues" evidence="1">
    <location>
        <begin position="567"/>
        <end position="577"/>
    </location>
</feature>